<proteinExistence type="inferred from homology"/>
<evidence type="ECO:0000313" key="2">
    <source>
        <dbReference type="EMBL" id="KAK5939862.1"/>
    </source>
</evidence>
<evidence type="ECO:0000256" key="1">
    <source>
        <dbReference type="ARBA" id="ARBA00007865"/>
    </source>
</evidence>
<dbReference type="RefSeq" id="XP_064727952.1">
    <property type="nucleotide sequence ID" value="XM_064876645.1"/>
</dbReference>
<protein>
    <recommendedName>
        <fullName evidence="4">Cyclase</fullName>
    </recommendedName>
</protein>
<evidence type="ECO:0008006" key="4">
    <source>
        <dbReference type="Google" id="ProtNLM"/>
    </source>
</evidence>
<comment type="similarity">
    <text evidence="1">Belongs to the Cyclase 1 superfamily.</text>
</comment>
<dbReference type="PANTHER" id="PTHR34861:SF11">
    <property type="entry name" value="CYCLASE"/>
    <property type="match status" value="1"/>
</dbReference>
<dbReference type="Pfam" id="PF04199">
    <property type="entry name" value="Cyclase"/>
    <property type="match status" value="1"/>
</dbReference>
<sequence length="334" mass="37574">MSQQGPPVPFSSLPLSKTHEAAKLNAWGAYGDKDERGFLNRQTDAIVAAAAASEIKTGTRVSLNAALDFQGDRPLFGRQVFEKNVYQKPPRIVHDDTWHFNTQSSSQWDGLRHFGYQQAQRFYNDTTLEDIAGTTERAKSQPNILGVQNLEKHGIVGRGVLIDFARWREGPGKDVPGVSDFKTFERTPIKLEWLKEILKWQGTELKFGDILIIRSGYMPSYYALTDPEVTTLQNMHPPSLGGVEQSEELLKWIWENFSCVAADHPSFEMWPTPLEWSCHEVFLAGWGCPIGELFELEELSRVCEREGRWSFFVTSEAVNVPGGVASPPNALAIF</sequence>
<name>A0ABR0RHZ1_9EURO</name>
<dbReference type="GeneID" id="90001693"/>
<gene>
    <name evidence="2" type="ORF">PMZ80_008244</name>
</gene>
<accession>A0ABR0RHZ1</accession>
<keyword evidence="3" id="KW-1185">Reference proteome</keyword>
<dbReference type="SUPFAM" id="SSF102198">
    <property type="entry name" value="Putative cyclase"/>
    <property type="match status" value="1"/>
</dbReference>
<reference evidence="2 3" key="1">
    <citation type="journal article" date="2023" name="Res Sq">
        <title>Genomic and morphological characterization of Knufia obscura isolated from the Mars 2020 spacecraft assembly facility.</title>
        <authorList>
            <person name="Chander A.M."/>
            <person name="Teixeira M.M."/>
            <person name="Singh N.K."/>
            <person name="Williams M.P."/>
            <person name="Parker C.W."/>
            <person name="Leo P."/>
            <person name="Stajich J.E."/>
            <person name="Torok T."/>
            <person name="Tighe S."/>
            <person name="Mason C.E."/>
            <person name="Venkateswaran K."/>
        </authorList>
    </citation>
    <scope>NUCLEOTIDE SEQUENCE [LARGE SCALE GENOMIC DNA]</scope>
    <source>
        <strain evidence="2 3">CCFEE 5817</strain>
    </source>
</reference>
<dbReference type="InterPro" id="IPR037175">
    <property type="entry name" value="KFase_sf"/>
</dbReference>
<dbReference type="Proteomes" id="UP001334248">
    <property type="component" value="Unassembled WGS sequence"/>
</dbReference>
<dbReference type="EMBL" id="JAVHJV010000010">
    <property type="protein sequence ID" value="KAK5939862.1"/>
    <property type="molecule type" value="Genomic_DNA"/>
</dbReference>
<dbReference type="PANTHER" id="PTHR34861">
    <property type="match status" value="1"/>
</dbReference>
<dbReference type="InterPro" id="IPR007325">
    <property type="entry name" value="KFase/CYL"/>
</dbReference>
<dbReference type="Gene3D" id="3.50.30.50">
    <property type="entry name" value="Putative cyclase"/>
    <property type="match status" value="1"/>
</dbReference>
<evidence type="ECO:0000313" key="3">
    <source>
        <dbReference type="Proteomes" id="UP001334248"/>
    </source>
</evidence>
<organism evidence="2 3">
    <name type="scientific">Knufia obscura</name>
    <dbReference type="NCBI Taxonomy" id="1635080"/>
    <lineage>
        <taxon>Eukaryota</taxon>
        <taxon>Fungi</taxon>
        <taxon>Dikarya</taxon>
        <taxon>Ascomycota</taxon>
        <taxon>Pezizomycotina</taxon>
        <taxon>Eurotiomycetes</taxon>
        <taxon>Chaetothyriomycetidae</taxon>
        <taxon>Chaetothyriales</taxon>
        <taxon>Trichomeriaceae</taxon>
        <taxon>Knufia</taxon>
    </lineage>
</organism>
<comment type="caution">
    <text evidence="2">The sequence shown here is derived from an EMBL/GenBank/DDBJ whole genome shotgun (WGS) entry which is preliminary data.</text>
</comment>